<dbReference type="EMBL" id="OFSQ01000029">
    <property type="protein sequence ID" value="SOY57852.1"/>
    <property type="molecule type" value="Genomic_DNA"/>
</dbReference>
<protein>
    <submittedName>
        <fullName evidence="1">Uncharacterized protein</fullName>
    </submittedName>
</protein>
<dbReference type="Proteomes" id="UP000256780">
    <property type="component" value="Chromosome CBM2587_b"/>
</dbReference>
<organism evidence="1">
    <name type="scientific">Cupriavidus taiwanensis</name>
    <dbReference type="NCBI Taxonomy" id="164546"/>
    <lineage>
        <taxon>Bacteria</taxon>
        <taxon>Pseudomonadati</taxon>
        <taxon>Pseudomonadota</taxon>
        <taxon>Betaproteobacteria</taxon>
        <taxon>Burkholderiales</taxon>
        <taxon>Burkholderiaceae</taxon>
        <taxon>Cupriavidus</taxon>
    </lineage>
</organism>
<dbReference type="AlphaFoldDB" id="A0A375BXK0"/>
<name>A0A375BXK0_9BURK</name>
<gene>
    <name evidence="1" type="ORF">CBM2587_B10223</name>
</gene>
<sequence length="76" mass="8389">MTEWGLISGKAAVSADATPAKRCNEHIYGSRARCSAAGITHSLRDPAGLRIMESPYTYFYTEYLYTQADSLVEDLP</sequence>
<evidence type="ECO:0000313" key="1">
    <source>
        <dbReference type="EMBL" id="SOY57852.1"/>
    </source>
</evidence>
<accession>A0A375BXK0</accession>
<proteinExistence type="predicted"/>
<comment type="caution">
    <text evidence="1">The sequence shown here is derived from an EMBL/GenBank/DDBJ whole genome shotgun (WGS) entry which is preliminary data.</text>
</comment>
<reference evidence="1" key="1">
    <citation type="submission" date="2018-01" db="EMBL/GenBank/DDBJ databases">
        <authorList>
            <person name="Clerissi C."/>
        </authorList>
    </citation>
    <scope>NUCLEOTIDE SEQUENCE</scope>
    <source>
        <strain evidence="1">Cupriavidus sp. LMG 19464</strain>
    </source>
</reference>